<dbReference type="EMBL" id="FXBJ01000002">
    <property type="protein sequence ID" value="SMH35849.1"/>
    <property type="molecule type" value="Genomic_DNA"/>
</dbReference>
<reference evidence="2 3" key="1">
    <citation type="submission" date="2017-04" db="EMBL/GenBank/DDBJ databases">
        <authorList>
            <person name="Afonso C.L."/>
            <person name="Miller P.J."/>
            <person name="Scott M.A."/>
            <person name="Spackman E."/>
            <person name="Goraichik I."/>
            <person name="Dimitrov K.M."/>
            <person name="Suarez D.L."/>
            <person name="Swayne D.E."/>
        </authorList>
    </citation>
    <scope>NUCLEOTIDE SEQUENCE [LARGE SCALE GENOMIC DNA]</scope>
    <source>
        <strain evidence="2 3">LMG26642</strain>
    </source>
</reference>
<organism evidence="2 3">
    <name type="scientific">Carnobacterium iners</name>
    <dbReference type="NCBI Taxonomy" id="1073423"/>
    <lineage>
        <taxon>Bacteria</taxon>
        <taxon>Bacillati</taxon>
        <taxon>Bacillota</taxon>
        <taxon>Bacilli</taxon>
        <taxon>Lactobacillales</taxon>
        <taxon>Carnobacteriaceae</taxon>
        <taxon>Carnobacterium</taxon>
    </lineage>
</organism>
<dbReference type="Proteomes" id="UP000193435">
    <property type="component" value="Unassembled WGS sequence"/>
</dbReference>
<proteinExistence type="predicted"/>
<evidence type="ECO:0000259" key="1">
    <source>
        <dbReference type="Pfam" id="PF13472"/>
    </source>
</evidence>
<dbReference type="InterPro" id="IPR013830">
    <property type="entry name" value="SGNH_hydro"/>
</dbReference>
<dbReference type="Gene3D" id="3.40.50.1110">
    <property type="entry name" value="SGNH hydrolase"/>
    <property type="match status" value="1"/>
</dbReference>
<dbReference type="InterPro" id="IPR051532">
    <property type="entry name" value="Ester_Hydrolysis_Enzymes"/>
</dbReference>
<dbReference type="PANTHER" id="PTHR30383:SF27">
    <property type="entry name" value="SPORE GERMINATION LIPASE LIPC"/>
    <property type="match status" value="1"/>
</dbReference>
<dbReference type="SUPFAM" id="SSF52266">
    <property type="entry name" value="SGNH hydrolase"/>
    <property type="match status" value="1"/>
</dbReference>
<evidence type="ECO:0000313" key="3">
    <source>
        <dbReference type="Proteomes" id="UP000193435"/>
    </source>
</evidence>
<dbReference type="AlphaFoldDB" id="A0A1X7NDQ1"/>
<dbReference type="STRING" id="1073423.SAMN04488700_1835"/>
<dbReference type="RefSeq" id="WP_085559927.1">
    <property type="nucleotide sequence ID" value="NZ_FOAH01000003.1"/>
</dbReference>
<protein>
    <submittedName>
        <fullName evidence="2">Lysophospholipase L1</fullName>
    </submittedName>
</protein>
<dbReference type="PANTHER" id="PTHR30383">
    <property type="entry name" value="THIOESTERASE 1/PROTEASE 1/LYSOPHOSPHOLIPASE L1"/>
    <property type="match status" value="1"/>
</dbReference>
<gene>
    <name evidence="2" type="ORF">SAMN04488700_1835</name>
</gene>
<name>A0A1X7NDQ1_9LACT</name>
<feature type="domain" description="SGNH hydrolase-type esterase" evidence="1">
    <location>
        <begin position="51"/>
        <end position="259"/>
    </location>
</feature>
<dbReference type="GO" id="GO:0004622">
    <property type="term" value="F:phosphatidylcholine lysophospholipase activity"/>
    <property type="evidence" value="ECO:0007669"/>
    <property type="project" value="TreeGrafter"/>
</dbReference>
<dbReference type="InterPro" id="IPR036514">
    <property type="entry name" value="SGNH_hydro_sf"/>
</dbReference>
<dbReference type="OrthoDB" id="252349at2"/>
<accession>A0A1X7NDQ1</accession>
<evidence type="ECO:0000313" key="2">
    <source>
        <dbReference type="EMBL" id="SMH35849.1"/>
    </source>
</evidence>
<sequence>MKFVRSFLLTCLIVTLVTFIVFQGLNVMTDKKETVTTKQSPATLETIHLLAIGDSLTKGVGDSTKNGGYVPLVATQLEETMGIASVITKNYGVTGERSDEILERIEQEKEIQKEIKKADIIILTAGGNDLIETFKKEKLKINQKSFVQPEKEYKKNLSTILKKIMKQNSKAQIYVFGLYNPFEAMFPEITEMKTILRTWNDDTKKVAEENNATYLSLSKIFNNSEQSSISNLTNPSDKTDKSALLYEEDLFHPNDKGYQMIADKLYRIIMDNKE</sequence>
<keyword evidence="3" id="KW-1185">Reference proteome</keyword>
<dbReference type="Pfam" id="PF13472">
    <property type="entry name" value="Lipase_GDSL_2"/>
    <property type="match status" value="1"/>
</dbReference>